<dbReference type="PROSITE" id="PS00211">
    <property type="entry name" value="ABC_TRANSPORTER_1"/>
    <property type="match status" value="1"/>
</dbReference>
<dbReference type="Gene3D" id="3.40.50.300">
    <property type="entry name" value="P-loop containing nucleotide triphosphate hydrolases"/>
    <property type="match status" value="1"/>
</dbReference>
<keyword evidence="6" id="KW-0547">Nucleotide-binding</keyword>
<dbReference type="InterPro" id="IPR050388">
    <property type="entry name" value="ABC_Ni/Peptide_Import"/>
</dbReference>
<dbReference type="Pfam" id="PF00005">
    <property type="entry name" value="ABC_tran"/>
    <property type="match status" value="1"/>
</dbReference>
<feature type="domain" description="ABC transporter" evidence="10">
    <location>
        <begin position="6"/>
        <end position="245"/>
    </location>
</feature>
<evidence type="ECO:0000256" key="2">
    <source>
        <dbReference type="ARBA" id="ARBA00005417"/>
    </source>
</evidence>
<keyword evidence="3" id="KW-0813">Transport</keyword>
<keyword evidence="4" id="KW-1003">Cell membrane</keyword>
<evidence type="ECO:0000259" key="10">
    <source>
        <dbReference type="PROSITE" id="PS50893"/>
    </source>
</evidence>
<evidence type="ECO:0000256" key="9">
    <source>
        <dbReference type="ARBA" id="ARBA00023136"/>
    </source>
</evidence>
<dbReference type="SMART" id="SM00382">
    <property type="entry name" value="AAA"/>
    <property type="match status" value="1"/>
</dbReference>
<comment type="subcellular location">
    <subcellularLocation>
        <location evidence="1">Cell inner membrane</location>
        <topology evidence="1">Peripheral membrane protein</topology>
    </subcellularLocation>
</comment>
<dbReference type="InterPro" id="IPR017871">
    <property type="entry name" value="ABC_transporter-like_CS"/>
</dbReference>
<dbReference type="InterPro" id="IPR003439">
    <property type="entry name" value="ABC_transporter-like_ATP-bd"/>
</dbReference>
<keyword evidence="8" id="KW-1278">Translocase</keyword>
<proteinExistence type="inferred from homology"/>
<dbReference type="PROSITE" id="PS50893">
    <property type="entry name" value="ABC_TRANSPORTER_2"/>
    <property type="match status" value="1"/>
</dbReference>
<gene>
    <name evidence="11" type="ORF">GEV37_15645</name>
</gene>
<evidence type="ECO:0000256" key="3">
    <source>
        <dbReference type="ARBA" id="ARBA00022448"/>
    </source>
</evidence>
<name>A0ABS8DWH8_9GAMM</name>
<accession>A0ABS8DWH8</accession>
<dbReference type="Proteomes" id="UP001319882">
    <property type="component" value="Unassembled WGS sequence"/>
</dbReference>
<comment type="caution">
    <text evidence="11">The sequence shown here is derived from an EMBL/GenBank/DDBJ whole genome shotgun (WGS) entry which is preliminary data.</text>
</comment>
<dbReference type="PANTHER" id="PTHR43297">
    <property type="entry name" value="OLIGOPEPTIDE TRANSPORT ATP-BINDING PROTEIN APPD"/>
    <property type="match status" value="1"/>
</dbReference>
<reference evidence="11 12" key="1">
    <citation type="journal article" date="2021" name="Sci. Rep.">
        <title>Genome analysis of a halophilic bacterium Halomonas malpeensis YU-PRIM-29(T) reveals its exopolysaccharide and pigment producing capabilities.</title>
        <authorList>
            <person name="Athmika"/>
            <person name="Ghate S.D."/>
            <person name="Arun A.B."/>
            <person name="Rao S.S."/>
            <person name="Kumar S.T.A."/>
            <person name="Kandiyil M.K."/>
            <person name="Saptami K."/>
            <person name="Rekha P.D."/>
        </authorList>
    </citation>
    <scope>NUCLEOTIDE SEQUENCE [LARGE SCALE GENOMIC DNA]</scope>
    <source>
        <strain evidence="12">prim 29</strain>
    </source>
</reference>
<sequence>MSHQTLNLVDIAVDAGAIRLVDGVSLTLARGEVVALVGASGSGKSLTCAAALDALPAGTRRQGGQVWLDGAPIAPERLRGRVVASVLQNPRSAFNPVRTLGDHAEETLQALGMEKSCWKERIHRALREAGLDEPQRLLGLYPFEMSGGMLQRAMIALALASEAPFLFADEPTTDLDVIHQREILDLLAGLRERFGLGILLITHDMGVVARLADRVLVMDQGCVQESAPVEAIFRQPRHAVTRALVAAHLSLYPAQEITP</sequence>
<evidence type="ECO:0000256" key="4">
    <source>
        <dbReference type="ARBA" id="ARBA00022475"/>
    </source>
</evidence>
<evidence type="ECO:0000256" key="8">
    <source>
        <dbReference type="ARBA" id="ARBA00022967"/>
    </source>
</evidence>
<dbReference type="CDD" id="cd03257">
    <property type="entry name" value="ABC_NikE_OppD_transporters"/>
    <property type="match status" value="1"/>
</dbReference>
<keyword evidence="5" id="KW-0997">Cell inner membrane</keyword>
<evidence type="ECO:0000256" key="7">
    <source>
        <dbReference type="ARBA" id="ARBA00022840"/>
    </source>
</evidence>
<evidence type="ECO:0000313" key="11">
    <source>
        <dbReference type="EMBL" id="MCB8890549.1"/>
    </source>
</evidence>
<keyword evidence="9" id="KW-0472">Membrane</keyword>
<comment type="similarity">
    <text evidence="2">Belongs to the ABC transporter superfamily.</text>
</comment>
<dbReference type="EMBL" id="WHVL01000007">
    <property type="protein sequence ID" value="MCB8890549.1"/>
    <property type="molecule type" value="Genomic_DNA"/>
</dbReference>
<dbReference type="InterPro" id="IPR003593">
    <property type="entry name" value="AAA+_ATPase"/>
</dbReference>
<organism evidence="11 12">
    <name type="scientific">Vreelandella malpeensis</name>
    <dbReference type="NCBI Taxonomy" id="1172368"/>
    <lineage>
        <taxon>Bacteria</taxon>
        <taxon>Pseudomonadati</taxon>
        <taxon>Pseudomonadota</taxon>
        <taxon>Gammaproteobacteria</taxon>
        <taxon>Oceanospirillales</taxon>
        <taxon>Halomonadaceae</taxon>
        <taxon>Vreelandella</taxon>
    </lineage>
</organism>
<dbReference type="PANTHER" id="PTHR43297:SF14">
    <property type="entry name" value="ATPASE AAA-TYPE CORE DOMAIN-CONTAINING PROTEIN"/>
    <property type="match status" value="1"/>
</dbReference>
<evidence type="ECO:0000256" key="6">
    <source>
        <dbReference type="ARBA" id="ARBA00022741"/>
    </source>
</evidence>
<dbReference type="SUPFAM" id="SSF52540">
    <property type="entry name" value="P-loop containing nucleoside triphosphate hydrolases"/>
    <property type="match status" value="1"/>
</dbReference>
<evidence type="ECO:0000256" key="1">
    <source>
        <dbReference type="ARBA" id="ARBA00004417"/>
    </source>
</evidence>
<evidence type="ECO:0000256" key="5">
    <source>
        <dbReference type="ARBA" id="ARBA00022519"/>
    </source>
</evidence>
<dbReference type="GO" id="GO:0005524">
    <property type="term" value="F:ATP binding"/>
    <property type="evidence" value="ECO:0007669"/>
    <property type="project" value="UniProtKB-KW"/>
</dbReference>
<dbReference type="RefSeq" id="WP_227391210.1">
    <property type="nucleotide sequence ID" value="NZ_JBHSCJ010000009.1"/>
</dbReference>
<keyword evidence="12" id="KW-1185">Reference proteome</keyword>
<evidence type="ECO:0000313" key="12">
    <source>
        <dbReference type="Proteomes" id="UP001319882"/>
    </source>
</evidence>
<dbReference type="InterPro" id="IPR027417">
    <property type="entry name" value="P-loop_NTPase"/>
</dbReference>
<keyword evidence="7 11" id="KW-0067">ATP-binding</keyword>
<protein>
    <submittedName>
        <fullName evidence="11">ATP-binding cassette domain-containing protein</fullName>
    </submittedName>
</protein>